<evidence type="ECO:0000313" key="5">
    <source>
        <dbReference type="Proteomes" id="UP000297245"/>
    </source>
</evidence>
<sequence length="173" mass="19568">VCRGCWRHVVNNEFTSVPSTSWANGCWLGEVPEELSCLSYMEELVIARAHSTKCWGKFNEYKRDSSGLKTGNKNDPPRGPPQRGTASNVCFHPHEIRNIATKLPRPFDTLYDEIAVVFVTNDNSVSADAFEGTPFLVRREVILRALLWLKANNCYYHDIEIDMEALNGYPESG</sequence>
<reference evidence="4 5" key="1">
    <citation type="journal article" date="2019" name="Nat. Ecol. Evol.">
        <title>Megaphylogeny resolves global patterns of mushroom evolution.</title>
        <authorList>
            <person name="Varga T."/>
            <person name="Krizsan K."/>
            <person name="Foldi C."/>
            <person name="Dima B."/>
            <person name="Sanchez-Garcia M."/>
            <person name="Sanchez-Ramirez S."/>
            <person name="Szollosi G.J."/>
            <person name="Szarkandi J.G."/>
            <person name="Papp V."/>
            <person name="Albert L."/>
            <person name="Andreopoulos W."/>
            <person name="Angelini C."/>
            <person name="Antonin V."/>
            <person name="Barry K.W."/>
            <person name="Bougher N.L."/>
            <person name="Buchanan P."/>
            <person name="Buyck B."/>
            <person name="Bense V."/>
            <person name="Catcheside P."/>
            <person name="Chovatia M."/>
            <person name="Cooper J."/>
            <person name="Damon W."/>
            <person name="Desjardin D."/>
            <person name="Finy P."/>
            <person name="Geml J."/>
            <person name="Haridas S."/>
            <person name="Hughes K."/>
            <person name="Justo A."/>
            <person name="Karasinski D."/>
            <person name="Kautmanova I."/>
            <person name="Kiss B."/>
            <person name="Kocsube S."/>
            <person name="Kotiranta H."/>
            <person name="LaButti K.M."/>
            <person name="Lechner B.E."/>
            <person name="Liimatainen K."/>
            <person name="Lipzen A."/>
            <person name="Lukacs Z."/>
            <person name="Mihaltcheva S."/>
            <person name="Morgado L.N."/>
            <person name="Niskanen T."/>
            <person name="Noordeloos M.E."/>
            <person name="Ohm R.A."/>
            <person name="Ortiz-Santana B."/>
            <person name="Ovrebo C."/>
            <person name="Racz N."/>
            <person name="Riley R."/>
            <person name="Savchenko A."/>
            <person name="Shiryaev A."/>
            <person name="Soop K."/>
            <person name="Spirin V."/>
            <person name="Szebenyi C."/>
            <person name="Tomsovsky M."/>
            <person name="Tulloss R.E."/>
            <person name="Uehling J."/>
            <person name="Grigoriev I.V."/>
            <person name="Vagvolgyi C."/>
            <person name="Papp T."/>
            <person name="Martin F.M."/>
            <person name="Miettinen O."/>
            <person name="Hibbett D.S."/>
            <person name="Nagy L.G."/>
        </authorList>
    </citation>
    <scope>NUCLEOTIDE SEQUENCE [LARGE SCALE GENOMIC DNA]</scope>
    <source>
        <strain evidence="4 5">CBS 962.96</strain>
    </source>
</reference>
<protein>
    <recommendedName>
        <fullName evidence="2">DUF6570 domain-containing protein</fullName>
    </recommendedName>
</protein>
<dbReference type="EMBL" id="ML179141">
    <property type="protein sequence ID" value="THU98176.1"/>
    <property type="molecule type" value="Genomic_DNA"/>
</dbReference>
<dbReference type="OrthoDB" id="3257061at2759"/>
<evidence type="ECO:0000259" key="2">
    <source>
        <dbReference type="Pfam" id="PF20209"/>
    </source>
</evidence>
<evidence type="ECO:0000313" key="3">
    <source>
        <dbReference type="EMBL" id="THU88953.1"/>
    </source>
</evidence>
<proteinExistence type="predicted"/>
<evidence type="ECO:0000256" key="1">
    <source>
        <dbReference type="SAM" id="MobiDB-lite"/>
    </source>
</evidence>
<feature type="domain" description="DUF6570" evidence="2">
    <location>
        <begin position="16"/>
        <end position="167"/>
    </location>
</feature>
<gene>
    <name evidence="3" type="ORF">K435DRAFT_623466</name>
    <name evidence="4" type="ORF">K435DRAFT_632598</name>
</gene>
<feature type="non-terminal residue" evidence="4">
    <location>
        <position position="1"/>
    </location>
</feature>
<accession>A0A4S8M785</accession>
<feature type="region of interest" description="Disordered" evidence="1">
    <location>
        <begin position="66"/>
        <end position="86"/>
    </location>
</feature>
<dbReference type="Pfam" id="PF20209">
    <property type="entry name" value="DUF6570"/>
    <property type="match status" value="1"/>
</dbReference>
<dbReference type="AlphaFoldDB" id="A0A4S8M785"/>
<dbReference type="InterPro" id="IPR046700">
    <property type="entry name" value="DUF6570"/>
</dbReference>
<dbReference type="EMBL" id="ML179388">
    <property type="protein sequence ID" value="THU88953.1"/>
    <property type="molecule type" value="Genomic_DNA"/>
</dbReference>
<name>A0A4S8M785_DENBC</name>
<keyword evidence="5" id="KW-1185">Reference proteome</keyword>
<dbReference type="Proteomes" id="UP000297245">
    <property type="component" value="Unassembled WGS sequence"/>
</dbReference>
<organism evidence="4 5">
    <name type="scientific">Dendrothele bispora (strain CBS 962.96)</name>
    <dbReference type="NCBI Taxonomy" id="1314807"/>
    <lineage>
        <taxon>Eukaryota</taxon>
        <taxon>Fungi</taxon>
        <taxon>Dikarya</taxon>
        <taxon>Basidiomycota</taxon>
        <taxon>Agaricomycotina</taxon>
        <taxon>Agaricomycetes</taxon>
        <taxon>Agaricomycetidae</taxon>
        <taxon>Agaricales</taxon>
        <taxon>Agaricales incertae sedis</taxon>
        <taxon>Dendrothele</taxon>
    </lineage>
</organism>
<feature type="non-terminal residue" evidence="4">
    <location>
        <position position="173"/>
    </location>
</feature>
<evidence type="ECO:0000313" key="4">
    <source>
        <dbReference type="EMBL" id="THU98176.1"/>
    </source>
</evidence>